<evidence type="ECO:0000256" key="3">
    <source>
        <dbReference type="ARBA" id="ARBA00023263"/>
    </source>
</evidence>
<evidence type="ECO:0000256" key="1">
    <source>
        <dbReference type="ARBA" id="ARBA00004561"/>
    </source>
</evidence>
<reference evidence="5 6" key="1">
    <citation type="submission" date="2018-03" db="EMBL/GenBank/DDBJ databases">
        <title>Whole genome sequencing of Histamine producing bacteria.</title>
        <authorList>
            <person name="Butler K."/>
        </authorList>
    </citation>
    <scope>NUCLEOTIDE SEQUENCE [LARGE SCALE GENOMIC DNA]</scope>
    <source>
        <strain evidence="5 6">Res.4.1</strain>
    </source>
</reference>
<dbReference type="EMBL" id="PYNS01000002">
    <property type="protein sequence ID" value="PSV12969.1"/>
    <property type="molecule type" value="Genomic_DNA"/>
</dbReference>
<dbReference type="PANTHER" id="PTHR33420">
    <property type="entry name" value="FIMBRIAL SUBUNIT ELFA-RELATED"/>
    <property type="match status" value="1"/>
</dbReference>
<dbReference type="InterPro" id="IPR000259">
    <property type="entry name" value="Adhesion_dom_fimbrial"/>
</dbReference>
<evidence type="ECO:0000259" key="4">
    <source>
        <dbReference type="Pfam" id="PF00419"/>
    </source>
</evidence>
<comment type="subcellular location">
    <subcellularLocation>
        <location evidence="1">Fimbrium</location>
    </subcellularLocation>
</comment>
<dbReference type="InterPro" id="IPR008966">
    <property type="entry name" value="Adhesion_dom_sf"/>
</dbReference>
<accession>A0A2T3KYT3</accession>
<dbReference type="Pfam" id="PF00419">
    <property type="entry name" value="Fimbrial"/>
    <property type="match status" value="1"/>
</dbReference>
<evidence type="ECO:0000313" key="6">
    <source>
        <dbReference type="Proteomes" id="UP000240530"/>
    </source>
</evidence>
<dbReference type="GO" id="GO:0043709">
    <property type="term" value="P:cell adhesion involved in single-species biofilm formation"/>
    <property type="evidence" value="ECO:0007669"/>
    <property type="project" value="TreeGrafter"/>
</dbReference>
<proteinExistence type="inferred from homology"/>
<comment type="caution">
    <text evidence="5">The sequence shown here is derived from an EMBL/GenBank/DDBJ whole genome shotgun (WGS) entry which is preliminary data.</text>
</comment>
<dbReference type="AlphaFoldDB" id="A0A2T3KYT3"/>
<comment type="similarity">
    <text evidence="2">Belongs to the fimbrial protein family.</text>
</comment>
<organism evidence="5 6">
    <name type="scientific">Photobacterium leiognathi subsp. mandapamensis</name>
    <name type="common">Photobacterium mandapamensis</name>
    <dbReference type="NCBI Taxonomy" id="48408"/>
    <lineage>
        <taxon>Bacteria</taxon>
        <taxon>Pseudomonadati</taxon>
        <taxon>Pseudomonadota</taxon>
        <taxon>Gammaproteobacteria</taxon>
        <taxon>Vibrionales</taxon>
        <taxon>Vibrionaceae</taxon>
        <taxon>Photobacterium</taxon>
    </lineage>
</organism>
<dbReference type="Gene3D" id="2.60.40.3310">
    <property type="match status" value="1"/>
</dbReference>
<dbReference type="PROSITE" id="PS51257">
    <property type="entry name" value="PROKAR_LIPOPROTEIN"/>
    <property type="match status" value="1"/>
</dbReference>
<evidence type="ECO:0000256" key="2">
    <source>
        <dbReference type="ARBA" id="ARBA00006671"/>
    </source>
</evidence>
<dbReference type="InterPro" id="IPR050263">
    <property type="entry name" value="Bact_Fimbrial_Adh_Pro"/>
</dbReference>
<dbReference type="Proteomes" id="UP000240530">
    <property type="component" value="Unassembled WGS sequence"/>
</dbReference>
<name>A0A2T3KYT3_PHOLD</name>
<feature type="domain" description="Fimbrial-type adhesion" evidence="4">
    <location>
        <begin position="220"/>
        <end position="366"/>
    </location>
</feature>
<dbReference type="GO" id="GO:0009289">
    <property type="term" value="C:pilus"/>
    <property type="evidence" value="ECO:0007669"/>
    <property type="project" value="UniProtKB-SubCell"/>
</dbReference>
<sequence>MLLKVLFLQQRHLRLNIYKMKKILLCICLFISCPVLASNIINHSDEQLGAIPLHIDPSANFAALKGKPINGVYSYTQSTLDDPTFKCSNNDKCIVKGYLAQLLGVAVPGISYVDDEGNSHAVYPTNVTGIGFSVSAIDEKTGTYKPLQANTPLVTHEGATSKLAFSVRLIYIYTGDPISAGSHIISGLPNFDEVARLYADTSDSKNENVPVIIGKGDVIVNAHSCEISSEKEFTLDLGEHNINEFPSVGSLAEGKSLSVRLSCKNETVVSAVMTDQSSPGNTSNTLTLTDTSTAKGVGIQFFHKDDPKAIVYGPDNNTADQSNKWYIATADKDEDLIDVNFTAKYVRTGDITAGEASGIASVTFIYE</sequence>
<evidence type="ECO:0000313" key="5">
    <source>
        <dbReference type="EMBL" id="PSV12969.1"/>
    </source>
</evidence>
<dbReference type="InterPro" id="IPR036937">
    <property type="entry name" value="Adhesion_dom_fimbrial_sf"/>
</dbReference>
<gene>
    <name evidence="5" type="ORF">C0W93_04435</name>
</gene>
<dbReference type="PANTHER" id="PTHR33420:SF14">
    <property type="entry name" value="TYPE 1 FIMBRIN D-MANNOSE SPECIFIC ADHESIN"/>
    <property type="match status" value="1"/>
</dbReference>
<dbReference type="Gene3D" id="2.60.40.1090">
    <property type="entry name" value="Fimbrial-type adhesion domain"/>
    <property type="match status" value="1"/>
</dbReference>
<protein>
    <recommendedName>
        <fullName evidence="4">Fimbrial-type adhesion domain-containing protein</fullName>
    </recommendedName>
</protein>
<dbReference type="SUPFAM" id="SSF49401">
    <property type="entry name" value="Bacterial adhesins"/>
    <property type="match status" value="1"/>
</dbReference>
<keyword evidence="3" id="KW-0281">Fimbrium</keyword>